<dbReference type="Gene3D" id="3.90.1720.10">
    <property type="entry name" value="endopeptidase domain like (from Nostoc punctiforme)"/>
    <property type="match status" value="1"/>
</dbReference>
<dbReference type="InterPro" id="IPR000064">
    <property type="entry name" value="NLP_P60_dom"/>
</dbReference>
<dbReference type="PANTHER" id="PTHR47053">
    <property type="entry name" value="MUREIN DD-ENDOPEPTIDASE MEPH-RELATED"/>
    <property type="match status" value="1"/>
</dbReference>
<comment type="caution">
    <text evidence="6">The sequence shown here is derived from an EMBL/GenBank/DDBJ whole genome shotgun (WGS) entry which is preliminary data.</text>
</comment>
<keyword evidence="4" id="KW-0788">Thiol protease</keyword>
<evidence type="ECO:0000313" key="7">
    <source>
        <dbReference type="Proteomes" id="UP000305939"/>
    </source>
</evidence>
<keyword evidence="2" id="KW-0645">Protease</keyword>
<protein>
    <submittedName>
        <fullName evidence="6">NlpC/P60 family protein</fullName>
    </submittedName>
</protein>
<sequence>MADNQAEVPVTKEIPNDASKNLDVPEIHPLVNGIINTALSYNGTRYKYGGTSKKGMDCSGLIYTSFQSADIPLQRSSAAMATQGEPVEVTEVKKGDLLFFTTGRSNERINHVGLVVEVNNDNIRFIHATTSRGVMVSSLREGYWNHAFHHARRIL</sequence>
<evidence type="ECO:0000256" key="2">
    <source>
        <dbReference type="ARBA" id="ARBA00022670"/>
    </source>
</evidence>
<evidence type="ECO:0000256" key="1">
    <source>
        <dbReference type="ARBA" id="ARBA00007074"/>
    </source>
</evidence>
<keyword evidence="3" id="KW-0378">Hydrolase</keyword>
<gene>
    <name evidence="6" type="ORF">E7Z59_00490</name>
</gene>
<organism evidence="6 7">
    <name type="scientific">Robertkochia marina</name>
    <dbReference type="NCBI Taxonomy" id="1227945"/>
    <lineage>
        <taxon>Bacteria</taxon>
        <taxon>Pseudomonadati</taxon>
        <taxon>Bacteroidota</taxon>
        <taxon>Flavobacteriia</taxon>
        <taxon>Flavobacteriales</taxon>
        <taxon>Flavobacteriaceae</taxon>
        <taxon>Robertkochia</taxon>
    </lineage>
</organism>
<proteinExistence type="inferred from homology"/>
<evidence type="ECO:0000256" key="3">
    <source>
        <dbReference type="ARBA" id="ARBA00022801"/>
    </source>
</evidence>
<dbReference type="SUPFAM" id="SSF54001">
    <property type="entry name" value="Cysteine proteinases"/>
    <property type="match status" value="1"/>
</dbReference>
<dbReference type="PROSITE" id="PS51935">
    <property type="entry name" value="NLPC_P60"/>
    <property type="match status" value="1"/>
</dbReference>
<reference evidence="6 7" key="1">
    <citation type="submission" date="2019-04" db="EMBL/GenBank/DDBJ databases">
        <title>Draft genome sequence of Robertkochia marina CC-AMO-30D.</title>
        <authorList>
            <person name="Hameed A."/>
            <person name="Lin S.-Y."/>
            <person name="Shahina M."/>
            <person name="Lai W.-A."/>
            <person name="Young C.-C."/>
        </authorList>
    </citation>
    <scope>NUCLEOTIDE SEQUENCE [LARGE SCALE GENOMIC DNA]</scope>
    <source>
        <strain evidence="6 7">CC-AMO-30D</strain>
    </source>
</reference>
<dbReference type="AlphaFoldDB" id="A0A4S3M5I0"/>
<dbReference type="InterPro" id="IPR038765">
    <property type="entry name" value="Papain-like_cys_pep_sf"/>
</dbReference>
<accession>A0A4S3M5I0</accession>
<dbReference type="OrthoDB" id="9807055at2"/>
<keyword evidence="7" id="KW-1185">Reference proteome</keyword>
<dbReference type="EMBL" id="SSMC01000001">
    <property type="protein sequence ID" value="THD69989.1"/>
    <property type="molecule type" value="Genomic_DNA"/>
</dbReference>
<evidence type="ECO:0000256" key="4">
    <source>
        <dbReference type="ARBA" id="ARBA00022807"/>
    </source>
</evidence>
<dbReference type="InterPro" id="IPR051202">
    <property type="entry name" value="Peptidase_C40"/>
</dbReference>
<evidence type="ECO:0000259" key="5">
    <source>
        <dbReference type="PROSITE" id="PS51935"/>
    </source>
</evidence>
<name>A0A4S3M5I0_9FLAO</name>
<dbReference type="Proteomes" id="UP000305939">
    <property type="component" value="Unassembled WGS sequence"/>
</dbReference>
<evidence type="ECO:0000313" key="6">
    <source>
        <dbReference type="EMBL" id="THD69989.1"/>
    </source>
</evidence>
<dbReference type="PANTHER" id="PTHR47053:SF1">
    <property type="entry name" value="MUREIN DD-ENDOPEPTIDASE MEPH-RELATED"/>
    <property type="match status" value="1"/>
</dbReference>
<dbReference type="GO" id="GO:0008234">
    <property type="term" value="F:cysteine-type peptidase activity"/>
    <property type="evidence" value="ECO:0007669"/>
    <property type="project" value="UniProtKB-KW"/>
</dbReference>
<dbReference type="GO" id="GO:0006508">
    <property type="term" value="P:proteolysis"/>
    <property type="evidence" value="ECO:0007669"/>
    <property type="project" value="UniProtKB-KW"/>
</dbReference>
<comment type="similarity">
    <text evidence="1">Belongs to the peptidase C40 family.</text>
</comment>
<feature type="domain" description="NlpC/P60" evidence="5">
    <location>
        <begin position="28"/>
        <end position="155"/>
    </location>
</feature>
<dbReference type="Pfam" id="PF00877">
    <property type="entry name" value="NLPC_P60"/>
    <property type="match status" value="1"/>
</dbReference>